<dbReference type="Proteomes" id="UP000178912">
    <property type="component" value="Unassembled WGS sequence"/>
</dbReference>
<keyword evidence="3" id="KW-1185">Reference proteome</keyword>
<dbReference type="EMBL" id="FJUX01000017">
    <property type="protein sequence ID" value="CZS94062.1"/>
    <property type="molecule type" value="Genomic_DNA"/>
</dbReference>
<protein>
    <submittedName>
        <fullName evidence="2">Uncharacterized protein</fullName>
    </submittedName>
</protein>
<dbReference type="AlphaFoldDB" id="A0A1E1K7U1"/>
<reference evidence="3" key="1">
    <citation type="submission" date="2016-03" db="EMBL/GenBank/DDBJ databases">
        <authorList>
            <person name="Guldener U."/>
        </authorList>
    </citation>
    <scope>NUCLEOTIDE SEQUENCE [LARGE SCALE GENOMIC DNA]</scope>
    <source>
        <strain evidence="3">04CH-RAC-A.6.1</strain>
    </source>
</reference>
<evidence type="ECO:0000313" key="3">
    <source>
        <dbReference type="Proteomes" id="UP000178912"/>
    </source>
</evidence>
<name>A0A1E1K7U1_9HELO</name>
<gene>
    <name evidence="2" type="ORF">RAG0_04093</name>
</gene>
<organism evidence="2 3">
    <name type="scientific">Rhynchosporium agropyri</name>
    <dbReference type="NCBI Taxonomy" id="914238"/>
    <lineage>
        <taxon>Eukaryota</taxon>
        <taxon>Fungi</taxon>
        <taxon>Dikarya</taxon>
        <taxon>Ascomycota</taxon>
        <taxon>Pezizomycotina</taxon>
        <taxon>Leotiomycetes</taxon>
        <taxon>Helotiales</taxon>
        <taxon>Ploettnerulaceae</taxon>
        <taxon>Rhynchosporium</taxon>
    </lineage>
</organism>
<sequence length="210" mass="23562">MHPSRARNLRDESATKATKALSEPSTVNMYDISNLLDLKYSSNRKRSERPELKTVPSKALFVNASAHICNEFILTCILSENKKPATKPAECQAVARKARRKDKREALIELGKLAKKYTEERKCEVSGKSDEAMKENKAITREMATEEPEMHNKKLLEVVPIAGVEEDDNNMEEGYFTADERYGDTCGRDRSISKHSLVTRVAAVVSGTNL</sequence>
<evidence type="ECO:0000313" key="2">
    <source>
        <dbReference type="EMBL" id="CZS94062.1"/>
    </source>
</evidence>
<evidence type="ECO:0000256" key="1">
    <source>
        <dbReference type="SAM" id="MobiDB-lite"/>
    </source>
</evidence>
<accession>A0A1E1K7U1</accession>
<proteinExistence type="predicted"/>
<feature type="region of interest" description="Disordered" evidence="1">
    <location>
        <begin position="1"/>
        <end position="21"/>
    </location>
</feature>